<keyword evidence="1" id="KW-0812">Transmembrane</keyword>
<keyword evidence="1" id="KW-0472">Membrane</keyword>
<protein>
    <submittedName>
        <fullName evidence="2">Uncharacterized protein</fullName>
    </submittedName>
</protein>
<proteinExistence type="predicted"/>
<dbReference type="OMA" id="VRSTFSC"/>
<reference evidence="2" key="1">
    <citation type="submission" date="2019-03" db="EMBL/GenBank/DDBJ databases">
        <title>WGS assembly of Setaria viridis.</title>
        <authorList>
            <person name="Huang P."/>
            <person name="Jenkins J."/>
            <person name="Grimwood J."/>
            <person name="Barry K."/>
            <person name="Healey A."/>
            <person name="Mamidi S."/>
            <person name="Sreedasyam A."/>
            <person name="Shu S."/>
            <person name="Feldman M."/>
            <person name="Wu J."/>
            <person name="Yu Y."/>
            <person name="Chen C."/>
            <person name="Johnson J."/>
            <person name="Rokhsar D."/>
            <person name="Baxter I."/>
            <person name="Schmutz J."/>
            <person name="Brutnell T."/>
            <person name="Kellogg E."/>
        </authorList>
    </citation>
    <scope>NUCLEOTIDE SEQUENCE [LARGE SCALE GENOMIC DNA]</scope>
</reference>
<keyword evidence="1" id="KW-1133">Transmembrane helix</keyword>
<evidence type="ECO:0000313" key="2">
    <source>
        <dbReference type="EMBL" id="TKW40070.1"/>
    </source>
</evidence>
<dbReference type="Gramene" id="TKW40070">
    <property type="protein sequence ID" value="TKW40070"/>
    <property type="gene ID" value="SEVIR_1G221866v2"/>
</dbReference>
<evidence type="ECO:0000313" key="3">
    <source>
        <dbReference type="Proteomes" id="UP000298652"/>
    </source>
</evidence>
<accession>A0A4U6WBF5</accession>
<gene>
    <name evidence="2" type="ORF">SEVIR_1G221866v2</name>
</gene>
<dbReference type="Proteomes" id="UP000298652">
    <property type="component" value="Chromosome 1"/>
</dbReference>
<feature type="transmembrane region" description="Helical" evidence="1">
    <location>
        <begin position="21"/>
        <end position="45"/>
    </location>
</feature>
<sequence length="126" mass="14460">MRRLASDFLPPRNSSGTTLSCLHFLDLAIFWMVLGLVTRCSLVPVRSTFSCLHFYRSSRAFRFATLFCRISSLSYALRAWYARFSDFSRTRCSSGVGFRDTTTAEARRVRGSFHRRPDTRPAMTPS</sequence>
<dbReference type="AlphaFoldDB" id="A0A4U6WBF5"/>
<organism evidence="2 3">
    <name type="scientific">Setaria viridis</name>
    <name type="common">Green bristlegrass</name>
    <name type="synonym">Setaria italica subsp. viridis</name>
    <dbReference type="NCBI Taxonomy" id="4556"/>
    <lineage>
        <taxon>Eukaryota</taxon>
        <taxon>Viridiplantae</taxon>
        <taxon>Streptophyta</taxon>
        <taxon>Embryophyta</taxon>
        <taxon>Tracheophyta</taxon>
        <taxon>Spermatophyta</taxon>
        <taxon>Magnoliopsida</taxon>
        <taxon>Liliopsida</taxon>
        <taxon>Poales</taxon>
        <taxon>Poaceae</taxon>
        <taxon>PACMAD clade</taxon>
        <taxon>Panicoideae</taxon>
        <taxon>Panicodae</taxon>
        <taxon>Paniceae</taxon>
        <taxon>Cenchrinae</taxon>
        <taxon>Setaria</taxon>
    </lineage>
</organism>
<evidence type="ECO:0000256" key="1">
    <source>
        <dbReference type="SAM" id="Phobius"/>
    </source>
</evidence>
<name>A0A4U6WBF5_SETVI</name>
<dbReference type="EMBL" id="CM016552">
    <property type="protein sequence ID" value="TKW40070.1"/>
    <property type="molecule type" value="Genomic_DNA"/>
</dbReference>
<keyword evidence="3" id="KW-1185">Reference proteome</keyword>